<keyword evidence="4" id="KW-0732">Signal</keyword>
<feature type="chain" id="PRO_5011740912" evidence="4">
    <location>
        <begin position="28"/>
        <end position="434"/>
    </location>
</feature>
<dbReference type="InterPro" id="IPR019734">
    <property type="entry name" value="TPR_rpt"/>
</dbReference>
<keyword evidence="2 3" id="KW-0802">TPR repeat</keyword>
<keyword evidence="6" id="KW-1185">Reference proteome</keyword>
<dbReference type="Gene3D" id="1.25.40.10">
    <property type="entry name" value="Tetratricopeptide repeat domain"/>
    <property type="match status" value="2"/>
</dbReference>
<sequence length="434" mass="49437">MHKKLTTLLSASVLCSVMAVASATVHAQEINYNLPSAEQVQAAKDARRNQVVSERVGRRLIKALDMYTEQEDVKGAIAELEAAGARDSFDVAYVNRFLGNLYAADEQFDRAIQLVKQAADSNELGWSDHASVLKLTADLALQTEQYKLALEYYGKWLQFTGERDADVFMRIANAFYELKQFDKVIRPADLSIAAFREKGEENRNPYILKIASYYESQKYAEAIKVLETGLEVLPGEKGWWSQLGMMYMLVEDMGKALQTMEIAYLAGYLDKENQFKALAQLYSNNLIPYKAATTMLKHIEAGDIEKTMRNYQMVASSFEQSRDFDKAAVQFEKAAQYAEAREDKADMYRRQGNAYIRAEEYTKAVAALLKALENDVENPGRVYMSITEAHFYNNNFREALKYVQEAKKFSNERRNASSWEQYIRSKASNRGITL</sequence>
<feature type="repeat" description="TPR" evidence="3">
    <location>
        <begin position="345"/>
        <end position="378"/>
    </location>
</feature>
<evidence type="ECO:0000256" key="3">
    <source>
        <dbReference type="PROSITE-ProRule" id="PRU00339"/>
    </source>
</evidence>
<dbReference type="SUPFAM" id="SSF48452">
    <property type="entry name" value="TPR-like"/>
    <property type="match status" value="2"/>
</dbReference>
<gene>
    <name evidence="5" type="ORF">SAMN02927930_01104</name>
</gene>
<evidence type="ECO:0000313" key="5">
    <source>
        <dbReference type="EMBL" id="SDB28658.1"/>
    </source>
</evidence>
<feature type="signal peptide" evidence="4">
    <location>
        <begin position="1"/>
        <end position="27"/>
    </location>
</feature>
<dbReference type="AlphaFoldDB" id="A0A1G6C781"/>
<reference evidence="6" key="1">
    <citation type="submission" date="2016-10" db="EMBL/GenBank/DDBJ databases">
        <authorList>
            <person name="Varghese N."/>
            <person name="Submissions S."/>
        </authorList>
    </citation>
    <scope>NUCLEOTIDE SEQUENCE [LARGE SCALE GENOMIC DNA]</scope>
    <source>
        <strain evidence="6">CGMCC 1.10824</strain>
    </source>
</reference>
<dbReference type="PANTHER" id="PTHR44186">
    <property type="match status" value="1"/>
</dbReference>
<evidence type="ECO:0000313" key="6">
    <source>
        <dbReference type="Proteomes" id="UP000199626"/>
    </source>
</evidence>
<name>A0A1G6C781_9GAMM</name>
<dbReference type="OrthoDB" id="5592888at2"/>
<dbReference type="InterPro" id="IPR011990">
    <property type="entry name" value="TPR-like_helical_dom_sf"/>
</dbReference>
<organism evidence="5 6">
    <name type="scientific">Pseudidiomarina indica</name>
    <dbReference type="NCBI Taxonomy" id="1159017"/>
    <lineage>
        <taxon>Bacteria</taxon>
        <taxon>Pseudomonadati</taxon>
        <taxon>Pseudomonadota</taxon>
        <taxon>Gammaproteobacteria</taxon>
        <taxon>Alteromonadales</taxon>
        <taxon>Idiomarinaceae</taxon>
        <taxon>Pseudidiomarina</taxon>
    </lineage>
</organism>
<evidence type="ECO:0000256" key="4">
    <source>
        <dbReference type="SAM" id="SignalP"/>
    </source>
</evidence>
<dbReference type="EMBL" id="FMXN01000005">
    <property type="protein sequence ID" value="SDB28658.1"/>
    <property type="molecule type" value="Genomic_DNA"/>
</dbReference>
<dbReference type="STRING" id="1159017.SAMN02927930_01104"/>
<keyword evidence="1" id="KW-0677">Repeat</keyword>
<protein>
    <submittedName>
        <fullName evidence="5">Uncharacterized protein</fullName>
    </submittedName>
</protein>
<accession>A0A1G6C781</accession>
<dbReference type="Proteomes" id="UP000199626">
    <property type="component" value="Unassembled WGS sequence"/>
</dbReference>
<dbReference type="SMART" id="SM00028">
    <property type="entry name" value="TPR"/>
    <property type="match status" value="6"/>
</dbReference>
<evidence type="ECO:0000256" key="1">
    <source>
        <dbReference type="ARBA" id="ARBA00022737"/>
    </source>
</evidence>
<dbReference type="Pfam" id="PF13432">
    <property type="entry name" value="TPR_16"/>
    <property type="match status" value="2"/>
</dbReference>
<dbReference type="PROSITE" id="PS50005">
    <property type="entry name" value="TPR"/>
    <property type="match status" value="1"/>
</dbReference>
<dbReference type="PANTHER" id="PTHR44186:SF1">
    <property type="entry name" value="BARDET-BIEDL SYNDROME 4 PROTEIN"/>
    <property type="match status" value="1"/>
</dbReference>
<evidence type="ECO:0000256" key="2">
    <source>
        <dbReference type="ARBA" id="ARBA00022803"/>
    </source>
</evidence>
<proteinExistence type="predicted"/>